<evidence type="ECO:0000313" key="1">
    <source>
        <dbReference type="EMBL" id="KAH0534253.1"/>
    </source>
</evidence>
<proteinExistence type="predicted"/>
<dbReference type="Proteomes" id="UP000826195">
    <property type="component" value="Unassembled WGS sequence"/>
</dbReference>
<gene>
    <name evidence="1" type="ORF">KQX54_002104</name>
</gene>
<name>A0AAV7HC25_COTGL</name>
<sequence>MCLLFELCKSEKQTYEQFVNFFEEKYFDKYYDDYYWYHDNRPKGKHIEILKFIRGNETHFVSAIHNGDCLFQIFIFNTEPENSSEEIDYLKKTPEYTSKIILASNNHIFEESLKYYLNTSDNLLFNFPNFPLSIKSDVLNYLSLDNTMSIELTVLPKLPRSLEFKEDKIELPKNRSNLVELKPGDSFNINDLQSNSVLKSRNMLDFKIFDKIKHSNPDSLQITNYSDISMDKSSLSCREFVTKFYNDDNDKDIERLKPFNCLLQEKSYGIDEKFFNENYIRDEIKICSVLEEQKMGIDPLEIVYLNEKSIDLDYNIFENENVVLRFQKSNETHYVSSIQFGDCLYQGLVYSSDDQKKPVHKGKILSASRNSKLEKTIEDYLNDSKIDSLYNIYSNEKLKNEIIEKLEKEAVVNIDLRSINKKRSLPLLTLSEYNNLKKNSSENLPIKNSEVSQELLTAIFKNLSEPNEAFKTFTPDLLTPTFKNMSQGLFPGALENLSNEIPGNLPDDASKNSTQEFLIDTFNNFLENSISTIEILEGKNSSQELLTDTVNNSSQNSSTEILKKKNSSNSMQPSLLNIILTAVYVLLNINNISTDNF</sequence>
<reference evidence="1 2" key="1">
    <citation type="journal article" date="2021" name="J. Hered.">
        <title>A chromosome-level genome assembly of the parasitoid wasp, Cotesia glomerata (Hymenoptera: Braconidae).</title>
        <authorList>
            <person name="Pinto B.J."/>
            <person name="Weis J.J."/>
            <person name="Gamble T."/>
            <person name="Ode P.J."/>
            <person name="Paul R."/>
            <person name="Zaspel J.M."/>
        </authorList>
    </citation>
    <scope>NUCLEOTIDE SEQUENCE [LARGE SCALE GENOMIC DNA]</scope>
    <source>
        <strain evidence="1">CgM1</strain>
    </source>
</reference>
<organism evidence="1 2">
    <name type="scientific">Cotesia glomerata</name>
    <name type="common">Lepidopteran parasitic wasp</name>
    <name type="synonym">Apanteles glomeratus</name>
    <dbReference type="NCBI Taxonomy" id="32391"/>
    <lineage>
        <taxon>Eukaryota</taxon>
        <taxon>Metazoa</taxon>
        <taxon>Ecdysozoa</taxon>
        <taxon>Arthropoda</taxon>
        <taxon>Hexapoda</taxon>
        <taxon>Insecta</taxon>
        <taxon>Pterygota</taxon>
        <taxon>Neoptera</taxon>
        <taxon>Endopterygota</taxon>
        <taxon>Hymenoptera</taxon>
        <taxon>Apocrita</taxon>
        <taxon>Ichneumonoidea</taxon>
        <taxon>Braconidae</taxon>
        <taxon>Microgastrinae</taxon>
        <taxon>Cotesia</taxon>
    </lineage>
</organism>
<comment type="caution">
    <text evidence="1">The sequence shown here is derived from an EMBL/GenBank/DDBJ whole genome shotgun (WGS) entry which is preliminary data.</text>
</comment>
<accession>A0AAV7HC25</accession>
<dbReference type="EMBL" id="JAHXZJ010002982">
    <property type="protein sequence ID" value="KAH0534253.1"/>
    <property type="molecule type" value="Genomic_DNA"/>
</dbReference>
<protein>
    <submittedName>
        <fullName evidence="1">Uncharacterized protein</fullName>
    </submittedName>
</protein>
<dbReference type="AlphaFoldDB" id="A0AAV7HC25"/>
<evidence type="ECO:0000313" key="2">
    <source>
        <dbReference type="Proteomes" id="UP000826195"/>
    </source>
</evidence>
<keyword evidence="2" id="KW-1185">Reference proteome</keyword>